<dbReference type="AlphaFoldDB" id="W7FFP9"/>
<proteinExistence type="predicted"/>
<name>W7FFP9_PLAFA</name>
<evidence type="ECO:0000313" key="1">
    <source>
        <dbReference type="EMBL" id="EUT70093.1"/>
    </source>
</evidence>
<dbReference type="Proteomes" id="UP000030666">
    <property type="component" value="Unassembled WGS sequence"/>
</dbReference>
<reference evidence="1" key="1">
    <citation type="submission" date="2013-02" db="EMBL/GenBank/DDBJ databases">
        <title>The Genome Sequence of Plasmodium falciparum Santa Lucia.</title>
        <authorList>
            <consortium name="The Broad Institute Genome Sequencing Platform"/>
            <consortium name="The Broad Institute Genome Sequencing Center for Infectious Disease"/>
            <person name="Neafsey D."/>
            <person name="Cheeseman I."/>
            <person name="Volkman S."/>
            <person name="Adams J."/>
            <person name="Walker B."/>
            <person name="Young S.K."/>
            <person name="Zeng Q."/>
            <person name="Gargeya S."/>
            <person name="Fitzgerald M."/>
            <person name="Haas B."/>
            <person name="Abouelleil A."/>
            <person name="Alvarado L."/>
            <person name="Arachchi H.M."/>
            <person name="Berlin A.M."/>
            <person name="Chapman S.B."/>
            <person name="Dewar J."/>
            <person name="Goldberg J."/>
            <person name="Griggs A."/>
            <person name="Gujja S."/>
            <person name="Hansen M."/>
            <person name="Howarth C."/>
            <person name="Imamovic A."/>
            <person name="Larimer J."/>
            <person name="McCowan C."/>
            <person name="Murphy C."/>
            <person name="Neiman D."/>
            <person name="Pearson M."/>
            <person name="Priest M."/>
            <person name="Roberts A."/>
            <person name="Saif S."/>
            <person name="Shea T."/>
            <person name="Sisk P."/>
            <person name="Sykes S."/>
            <person name="Wortman J."/>
            <person name="Nusbaum C."/>
            <person name="Birren B."/>
        </authorList>
    </citation>
    <scope>NUCLEOTIDE SEQUENCE [LARGE SCALE GENOMIC DNA]</scope>
    <source>
        <strain evidence="1">Santa Lucia</strain>
    </source>
</reference>
<dbReference type="EMBL" id="KE123553">
    <property type="protein sequence ID" value="EUT70093.1"/>
    <property type="molecule type" value="Genomic_DNA"/>
</dbReference>
<sequence>MKLSASGVEPTFSQGKVTYLTTGLLRQLNNSTSIKVLLKMEYKYFENKCTNFIFKFKEKKNILIIYILNSPFSINVVDNIDRKINDYKLDYINKKNTLNITCSVSCFLIKYLNLLCYI</sequence>
<gene>
    <name evidence="1" type="ORF">PFAG_06096</name>
</gene>
<protein>
    <submittedName>
        <fullName evidence="1">Uncharacterized protein</fullName>
    </submittedName>
</protein>
<accession>W7FFP9</accession>
<organism evidence="1">
    <name type="scientific">Plasmodium falciparum Santa Lucia</name>
    <dbReference type="NCBI Taxonomy" id="478859"/>
    <lineage>
        <taxon>Eukaryota</taxon>
        <taxon>Sar</taxon>
        <taxon>Alveolata</taxon>
        <taxon>Apicomplexa</taxon>
        <taxon>Aconoidasida</taxon>
        <taxon>Haemosporida</taxon>
        <taxon>Plasmodiidae</taxon>
        <taxon>Plasmodium</taxon>
        <taxon>Plasmodium (Laverania)</taxon>
    </lineage>
</organism>